<proteinExistence type="predicted"/>
<dbReference type="EMBL" id="UGET01000004">
    <property type="protein sequence ID" value="STL89221.1"/>
    <property type="molecule type" value="Genomic_DNA"/>
</dbReference>
<feature type="transmembrane region" description="Helical" evidence="1">
    <location>
        <begin position="12"/>
        <end position="30"/>
    </location>
</feature>
<evidence type="ECO:0000256" key="1">
    <source>
        <dbReference type="SAM" id="Phobius"/>
    </source>
</evidence>
<evidence type="ECO:0000313" key="3">
    <source>
        <dbReference type="Proteomes" id="UP000254255"/>
    </source>
</evidence>
<keyword evidence="1" id="KW-0812">Transmembrane</keyword>
<dbReference type="PROSITE" id="PS51257">
    <property type="entry name" value="PROKAR_LIPOPROTEIN"/>
    <property type="match status" value="1"/>
</dbReference>
<name>A0A377CCP1_ECOLX</name>
<sequence length="63" mass="7319">MVISHKSLAVLKVWSIFVAAIFFACVKFKIQLINVVKRCRIRVLIDGINLVCRKLEQIFINRC</sequence>
<dbReference type="AlphaFoldDB" id="A0A377CCP1"/>
<accession>A0A377CCP1</accession>
<keyword evidence="1" id="KW-1133">Transmembrane helix</keyword>
<gene>
    <name evidence="2" type="ORF">NCTC13148_04255</name>
</gene>
<dbReference type="Proteomes" id="UP000254255">
    <property type="component" value="Unassembled WGS sequence"/>
</dbReference>
<protein>
    <submittedName>
        <fullName evidence="2">Uncharacterized protein</fullName>
    </submittedName>
</protein>
<evidence type="ECO:0000313" key="2">
    <source>
        <dbReference type="EMBL" id="STL89221.1"/>
    </source>
</evidence>
<reference evidence="2 3" key="1">
    <citation type="submission" date="2018-06" db="EMBL/GenBank/DDBJ databases">
        <authorList>
            <consortium name="Pathogen Informatics"/>
            <person name="Doyle S."/>
        </authorList>
    </citation>
    <scope>NUCLEOTIDE SEQUENCE [LARGE SCALE GENOMIC DNA]</scope>
    <source>
        <strain evidence="2 3">NCTC13148</strain>
    </source>
</reference>
<keyword evidence="1" id="KW-0472">Membrane</keyword>
<organism evidence="2 3">
    <name type="scientific">Escherichia coli</name>
    <dbReference type="NCBI Taxonomy" id="562"/>
    <lineage>
        <taxon>Bacteria</taxon>
        <taxon>Pseudomonadati</taxon>
        <taxon>Pseudomonadota</taxon>
        <taxon>Gammaproteobacteria</taxon>
        <taxon>Enterobacterales</taxon>
        <taxon>Enterobacteriaceae</taxon>
        <taxon>Escherichia</taxon>
    </lineage>
</organism>